<dbReference type="SMART" id="SM00343">
    <property type="entry name" value="ZnF_C2HC"/>
    <property type="match status" value="1"/>
</dbReference>
<feature type="compositionally biased region" description="Polar residues" evidence="2">
    <location>
        <begin position="82"/>
        <end position="96"/>
    </location>
</feature>
<feature type="domain" description="CCHC-type" evidence="3">
    <location>
        <begin position="481"/>
        <end position="496"/>
    </location>
</feature>
<feature type="compositionally biased region" description="Basic and acidic residues" evidence="2">
    <location>
        <begin position="708"/>
        <end position="722"/>
    </location>
</feature>
<feature type="region of interest" description="Disordered" evidence="2">
    <location>
        <begin position="495"/>
        <end position="662"/>
    </location>
</feature>
<feature type="compositionally biased region" description="Polar residues" evidence="2">
    <location>
        <begin position="201"/>
        <end position="223"/>
    </location>
</feature>
<keyword evidence="1" id="KW-0862">Zinc</keyword>
<evidence type="ECO:0000259" key="3">
    <source>
        <dbReference type="PROSITE" id="PS50158"/>
    </source>
</evidence>
<feature type="region of interest" description="Disordered" evidence="2">
    <location>
        <begin position="60"/>
        <end position="96"/>
    </location>
</feature>
<dbReference type="PANTHER" id="PTHR31286:SF180">
    <property type="entry name" value="OS10G0362600 PROTEIN"/>
    <property type="match status" value="1"/>
</dbReference>
<gene>
    <name evidence="4" type="ORF">R1sor_020922</name>
</gene>
<dbReference type="PANTHER" id="PTHR31286">
    <property type="entry name" value="GLYCINE-RICH CELL WALL STRUCTURAL PROTEIN 1.8-LIKE"/>
    <property type="match status" value="1"/>
</dbReference>
<protein>
    <recommendedName>
        <fullName evidence="3">CCHC-type domain-containing protein</fullName>
    </recommendedName>
</protein>
<dbReference type="AlphaFoldDB" id="A0ABD3GJ85"/>
<dbReference type="SUPFAM" id="SSF57756">
    <property type="entry name" value="Retrovirus zinc finger-like domains"/>
    <property type="match status" value="1"/>
</dbReference>
<feature type="compositionally biased region" description="Basic and acidic residues" evidence="2">
    <location>
        <begin position="530"/>
        <end position="548"/>
    </location>
</feature>
<feature type="compositionally biased region" description="Basic and acidic residues" evidence="2">
    <location>
        <begin position="60"/>
        <end position="73"/>
    </location>
</feature>
<comment type="caution">
    <text evidence="4">The sequence shown here is derived from an EMBL/GenBank/DDBJ whole genome shotgun (WGS) entry which is preliminary data.</text>
</comment>
<feature type="region of interest" description="Disordered" evidence="2">
    <location>
        <begin position="139"/>
        <end position="232"/>
    </location>
</feature>
<sequence>MARPDLAQTVFASTVLGGSKIWVVGTKLETAGEETMMMEKEYLLNSSREILDRVRDFNHQVSPEERLSERDFPSWKGHSISVKDTNAGSAQKQSKSEASWLAVKSNTSPAYTQHGSDYAQRRGLSPASNLLVVSQHGREISGQYSPPNNPSNDGQYDRDRTWPTLPSIRGGTPQYQASSSADRRGVDQTRSRGPVEKGKSENSAPQGGENVTSTHTKATSEPDTQFEPMGRRNPTWAEVTEQNMKRLDPFARFADIPLVDSVEAGEVEEILDGLITTVTPVENCADVREGDIVNIDPRLLVSTTRYLKETSVVIYTMDLKVSFRYVETWAEQIFKQTLGVKVLSICSLSRNCFYICLDSGLSRNHVFANAPYYMGESMVYNLPWDPRFNPNELRTRSVPIWVELPNVPPNCVSYGLAMMNRLGTMMYASKNLEKQQTNLLKGCILIDISKPMKEEMYFRMPGFGNKLVRQKLQYSGFPDSCFACRQRGHIAANCPNQKDRARGNDPPPGPELGRKNSGKAETVRTPPQKPENDPKKPAPGRKANESKGEFQTVRRKGIRPFKDPKFRTPQFMDNRFGVLREEGEEDDEESDWMADDYLEEGGEEGEEDGEVLPDADEEAGRHDHEGSQAQALERSIDIGSGDKKDELLTSTNGSDDLLSNHGVTCEQDNYMNFEDAERLNARPASQLDLEDSTRLSCASDNRLVFTEGPKKPRSEDEQKGVSKEVSQPDHPGPTNNGKKGNGSNAAKPPAKGR</sequence>
<keyword evidence="1" id="KW-0863">Zinc-finger</keyword>
<feature type="compositionally biased region" description="Low complexity" evidence="2">
    <location>
        <begin position="732"/>
        <end position="753"/>
    </location>
</feature>
<reference evidence="4 5" key="1">
    <citation type="submission" date="2024-09" db="EMBL/GenBank/DDBJ databases">
        <title>Chromosome-scale assembly of Riccia sorocarpa.</title>
        <authorList>
            <person name="Paukszto L."/>
        </authorList>
    </citation>
    <scope>NUCLEOTIDE SEQUENCE [LARGE SCALE GENOMIC DNA]</scope>
    <source>
        <strain evidence="4">LP-2024</strain>
        <tissue evidence="4">Aerial parts of the thallus</tissue>
    </source>
</reference>
<keyword evidence="1" id="KW-0479">Metal-binding</keyword>
<organism evidence="4 5">
    <name type="scientific">Riccia sorocarpa</name>
    <dbReference type="NCBI Taxonomy" id="122646"/>
    <lineage>
        <taxon>Eukaryota</taxon>
        <taxon>Viridiplantae</taxon>
        <taxon>Streptophyta</taxon>
        <taxon>Embryophyta</taxon>
        <taxon>Marchantiophyta</taxon>
        <taxon>Marchantiopsida</taxon>
        <taxon>Marchantiidae</taxon>
        <taxon>Marchantiales</taxon>
        <taxon>Ricciaceae</taxon>
        <taxon>Riccia</taxon>
    </lineage>
</organism>
<dbReference type="Proteomes" id="UP001633002">
    <property type="component" value="Unassembled WGS sequence"/>
</dbReference>
<dbReference type="InterPro" id="IPR040256">
    <property type="entry name" value="At4g02000-like"/>
</dbReference>
<proteinExistence type="predicted"/>
<feature type="compositionally biased region" description="Polar residues" evidence="2">
    <location>
        <begin position="142"/>
        <end position="154"/>
    </location>
</feature>
<evidence type="ECO:0000313" key="5">
    <source>
        <dbReference type="Proteomes" id="UP001633002"/>
    </source>
</evidence>
<dbReference type="PROSITE" id="PS50158">
    <property type="entry name" value="ZF_CCHC"/>
    <property type="match status" value="1"/>
</dbReference>
<dbReference type="GO" id="GO:0008270">
    <property type="term" value="F:zinc ion binding"/>
    <property type="evidence" value="ECO:0007669"/>
    <property type="project" value="UniProtKB-KW"/>
</dbReference>
<keyword evidence="5" id="KW-1185">Reference proteome</keyword>
<feature type="region of interest" description="Disordered" evidence="2">
    <location>
        <begin position="700"/>
        <end position="753"/>
    </location>
</feature>
<evidence type="ECO:0000256" key="2">
    <source>
        <dbReference type="SAM" id="MobiDB-lite"/>
    </source>
</evidence>
<accession>A0ABD3GJ85</accession>
<evidence type="ECO:0000313" key="4">
    <source>
        <dbReference type="EMBL" id="KAL3677966.1"/>
    </source>
</evidence>
<feature type="compositionally biased region" description="Basic and acidic residues" evidence="2">
    <location>
        <begin position="181"/>
        <end position="200"/>
    </location>
</feature>
<dbReference type="InterPro" id="IPR001878">
    <property type="entry name" value="Znf_CCHC"/>
</dbReference>
<dbReference type="EMBL" id="JBJQOH010000007">
    <property type="protein sequence ID" value="KAL3677966.1"/>
    <property type="molecule type" value="Genomic_DNA"/>
</dbReference>
<dbReference type="InterPro" id="IPR036875">
    <property type="entry name" value="Znf_CCHC_sf"/>
</dbReference>
<feature type="compositionally biased region" description="Basic and acidic residues" evidence="2">
    <location>
        <begin position="634"/>
        <end position="647"/>
    </location>
</feature>
<dbReference type="Gene3D" id="4.10.60.10">
    <property type="entry name" value="Zinc finger, CCHC-type"/>
    <property type="match status" value="1"/>
</dbReference>
<name>A0ABD3GJ85_9MARC</name>
<evidence type="ECO:0000256" key="1">
    <source>
        <dbReference type="PROSITE-ProRule" id="PRU00047"/>
    </source>
</evidence>
<feature type="compositionally biased region" description="Acidic residues" evidence="2">
    <location>
        <begin position="582"/>
        <end position="617"/>
    </location>
</feature>